<comment type="caution">
    <text evidence="7">The sequence shown here is derived from an EMBL/GenBank/DDBJ whole genome shotgun (WGS) entry which is preliminary data.</text>
</comment>
<dbReference type="InterPro" id="IPR000524">
    <property type="entry name" value="Tscrpt_reg_HTH_GntR"/>
</dbReference>
<dbReference type="PANTHER" id="PTHR46577:SF1">
    <property type="entry name" value="HTH-TYPE TRANSCRIPTIONAL REGULATORY PROTEIN GABR"/>
    <property type="match status" value="1"/>
</dbReference>
<dbReference type="EMBL" id="JAGXFD010000002">
    <property type="protein sequence ID" value="MBZ9569198.1"/>
    <property type="molecule type" value="Genomic_DNA"/>
</dbReference>
<dbReference type="InterPro" id="IPR015424">
    <property type="entry name" value="PyrdxlP-dep_Trfase"/>
</dbReference>
<dbReference type="InterPro" id="IPR036390">
    <property type="entry name" value="WH_DNA-bd_sf"/>
</dbReference>
<organism evidence="7 8">
    <name type="scientific">Modicisalibacter tunisiensis</name>
    <dbReference type="NCBI Taxonomy" id="390637"/>
    <lineage>
        <taxon>Bacteria</taxon>
        <taxon>Pseudomonadati</taxon>
        <taxon>Pseudomonadota</taxon>
        <taxon>Gammaproteobacteria</taxon>
        <taxon>Oceanospirillales</taxon>
        <taxon>Halomonadaceae</taxon>
        <taxon>Modicisalibacter</taxon>
    </lineage>
</organism>
<gene>
    <name evidence="7" type="ORF">KGQ91_16140</name>
</gene>
<dbReference type="InterPro" id="IPR036388">
    <property type="entry name" value="WH-like_DNA-bd_sf"/>
</dbReference>
<name>A0ABS7X406_9GAMM</name>
<dbReference type="PRINTS" id="PR00035">
    <property type="entry name" value="HTHGNTR"/>
</dbReference>
<keyword evidence="7" id="KW-0808">Transferase</keyword>
<keyword evidence="5" id="KW-0804">Transcription</keyword>
<dbReference type="Pfam" id="PF00392">
    <property type="entry name" value="GntR"/>
    <property type="match status" value="1"/>
</dbReference>
<evidence type="ECO:0000256" key="4">
    <source>
        <dbReference type="ARBA" id="ARBA00023125"/>
    </source>
</evidence>
<dbReference type="PROSITE" id="PS50949">
    <property type="entry name" value="HTH_GNTR"/>
    <property type="match status" value="1"/>
</dbReference>
<evidence type="ECO:0000259" key="6">
    <source>
        <dbReference type="PROSITE" id="PS50949"/>
    </source>
</evidence>
<dbReference type="GO" id="GO:0008483">
    <property type="term" value="F:transaminase activity"/>
    <property type="evidence" value="ECO:0007669"/>
    <property type="project" value="UniProtKB-KW"/>
</dbReference>
<dbReference type="InterPro" id="IPR015421">
    <property type="entry name" value="PyrdxlP-dep_Trfase_major"/>
</dbReference>
<evidence type="ECO:0000256" key="5">
    <source>
        <dbReference type="ARBA" id="ARBA00023163"/>
    </source>
</evidence>
<dbReference type="PANTHER" id="PTHR46577">
    <property type="entry name" value="HTH-TYPE TRANSCRIPTIONAL REGULATORY PROTEIN GABR"/>
    <property type="match status" value="1"/>
</dbReference>
<evidence type="ECO:0000256" key="3">
    <source>
        <dbReference type="ARBA" id="ARBA00023015"/>
    </source>
</evidence>
<keyword evidence="7" id="KW-0032">Aminotransferase</keyword>
<keyword evidence="2" id="KW-0663">Pyridoxal phosphate</keyword>
<dbReference type="InterPro" id="IPR004839">
    <property type="entry name" value="Aminotransferase_I/II_large"/>
</dbReference>
<dbReference type="SUPFAM" id="SSF53383">
    <property type="entry name" value="PLP-dependent transferases"/>
    <property type="match status" value="1"/>
</dbReference>
<proteinExistence type="inferred from homology"/>
<dbReference type="SMART" id="SM00345">
    <property type="entry name" value="HTH_GNTR"/>
    <property type="match status" value="1"/>
</dbReference>
<dbReference type="RefSeq" id="WP_224421505.1">
    <property type="nucleotide sequence ID" value="NZ_JAGXFD010000002.1"/>
</dbReference>
<keyword evidence="8" id="KW-1185">Reference proteome</keyword>
<evidence type="ECO:0000256" key="2">
    <source>
        <dbReference type="ARBA" id="ARBA00022898"/>
    </source>
</evidence>
<evidence type="ECO:0000313" key="8">
    <source>
        <dbReference type="Proteomes" id="UP001319883"/>
    </source>
</evidence>
<dbReference type="Pfam" id="PF00155">
    <property type="entry name" value="Aminotran_1_2"/>
    <property type="match status" value="1"/>
</dbReference>
<reference evidence="7 8" key="1">
    <citation type="submission" date="2021-05" db="EMBL/GenBank/DDBJ databases">
        <title>Petroleum and Energy Research Collection (APPE): ex situ preservation of microbial diversity associated with the oil industry and exploitation of its biotechnological potential.</title>
        <authorList>
            <person name="Paixao C.T.M."/>
            <person name="Gomes M.B."/>
            <person name="Oliveira V.M."/>
        </authorList>
    </citation>
    <scope>NUCLEOTIDE SEQUENCE [LARGE SCALE GENOMIC DNA]</scope>
    <source>
        <strain evidence="7 8">LIT2</strain>
    </source>
</reference>
<feature type="domain" description="HTH gntR-type" evidence="6">
    <location>
        <begin position="22"/>
        <end position="89"/>
    </location>
</feature>
<protein>
    <submittedName>
        <fullName evidence="7">PLP-dependent aminotransferase family protein</fullName>
    </submittedName>
</protein>
<dbReference type="SUPFAM" id="SSF46785">
    <property type="entry name" value="Winged helix' DNA-binding domain"/>
    <property type="match status" value="1"/>
</dbReference>
<comment type="similarity">
    <text evidence="1">In the C-terminal section; belongs to the class-I pyridoxal-phosphate-dependent aminotransferase family.</text>
</comment>
<sequence>MATQEARLSALWAAYQRQPESLGKQVRVEQALRGVIHSHWPGGVRLPSQRRICARLGLARGTLVKALQRLIDEGLLVTGQGSGTWVCRPCQAPVTPLAEAALSPSGEAALSARARAVLASPGASSIQSGAFMPGIPDIAHFPMRKWRSLYASVTVPQNTLLLSYSTGGYGPLKRAIRDFLQRWRGIRCDTDQIIITEGAHHGIELCTLALADAGQRVLLDSPCYWGARNVFMAAGLEVETLAWHPESGYVPRTASQPVHLAYFTGSHHYPLGVPTRTADKRALCREVGASFVIEDDYEFADDGGSDLLFDPQGSAGVLVGTFSKLLFPGLRLGYLVVPRGLADPLNRLRSEVFREGRMMDQAVLAQFIDDGDLDAWNRRIRRDYLARQQVLHDRLYDLPGVRRLSAPSGTISLCLELDPEIDDVALTQRLLEAQLVVRPLSLACGRDDPRRGLVMGIGMVSGDGLRHEADRLRRALKRHLKASRRRGARHAAPR</sequence>
<dbReference type="Gene3D" id="1.10.10.10">
    <property type="entry name" value="Winged helix-like DNA-binding domain superfamily/Winged helix DNA-binding domain"/>
    <property type="match status" value="1"/>
</dbReference>
<dbReference type="Gene3D" id="3.40.640.10">
    <property type="entry name" value="Type I PLP-dependent aspartate aminotransferase-like (Major domain)"/>
    <property type="match status" value="1"/>
</dbReference>
<evidence type="ECO:0000313" key="7">
    <source>
        <dbReference type="EMBL" id="MBZ9569198.1"/>
    </source>
</evidence>
<keyword evidence="4" id="KW-0238">DNA-binding</keyword>
<dbReference type="CDD" id="cd07377">
    <property type="entry name" value="WHTH_GntR"/>
    <property type="match status" value="1"/>
</dbReference>
<dbReference type="CDD" id="cd00609">
    <property type="entry name" value="AAT_like"/>
    <property type="match status" value="1"/>
</dbReference>
<evidence type="ECO:0000256" key="1">
    <source>
        <dbReference type="ARBA" id="ARBA00005384"/>
    </source>
</evidence>
<dbReference type="InterPro" id="IPR051446">
    <property type="entry name" value="HTH_trans_reg/aminotransferase"/>
</dbReference>
<keyword evidence="3" id="KW-0805">Transcription regulation</keyword>
<accession>A0ABS7X406</accession>
<dbReference type="Proteomes" id="UP001319883">
    <property type="component" value="Unassembled WGS sequence"/>
</dbReference>